<feature type="compositionally biased region" description="Pro residues" evidence="4">
    <location>
        <begin position="466"/>
        <end position="478"/>
    </location>
</feature>
<feature type="compositionally biased region" description="Low complexity" evidence="4">
    <location>
        <begin position="189"/>
        <end position="198"/>
    </location>
</feature>
<dbReference type="InterPro" id="IPR005818">
    <property type="entry name" value="Histone_H1/H5_H15"/>
</dbReference>
<feature type="region of interest" description="Disordered" evidence="4">
    <location>
        <begin position="458"/>
        <end position="500"/>
    </location>
</feature>
<evidence type="ECO:0000256" key="4">
    <source>
        <dbReference type="SAM" id="MobiDB-lite"/>
    </source>
</evidence>
<comment type="caution">
    <text evidence="6">The sequence shown here is derived from an EMBL/GenBank/DDBJ whole genome shotgun (WGS) entry which is preliminary data.</text>
</comment>
<dbReference type="CDD" id="cd00073">
    <property type="entry name" value="H15"/>
    <property type="match status" value="1"/>
</dbReference>
<dbReference type="Gene3D" id="1.10.10.10">
    <property type="entry name" value="Winged helix-like DNA-binding domain superfamily/Winged helix DNA-binding domain"/>
    <property type="match status" value="1"/>
</dbReference>
<feature type="region of interest" description="Disordered" evidence="4">
    <location>
        <begin position="145"/>
        <end position="211"/>
    </location>
</feature>
<organism evidence="6 7">
    <name type="scientific">Turnera subulata</name>
    <dbReference type="NCBI Taxonomy" id="218843"/>
    <lineage>
        <taxon>Eukaryota</taxon>
        <taxon>Viridiplantae</taxon>
        <taxon>Streptophyta</taxon>
        <taxon>Embryophyta</taxon>
        <taxon>Tracheophyta</taxon>
        <taxon>Spermatophyta</taxon>
        <taxon>Magnoliopsida</taxon>
        <taxon>eudicotyledons</taxon>
        <taxon>Gunneridae</taxon>
        <taxon>Pentapetalae</taxon>
        <taxon>rosids</taxon>
        <taxon>fabids</taxon>
        <taxon>Malpighiales</taxon>
        <taxon>Passifloraceae</taxon>
        <taxon>Turnera</taxon>
    </lineage>
</organism>
<sequence>MDPPQPHLLVPHPSIPPPFSAVSGPSPTTEAPKQAPPSPAQPPASTQSPVSAPSPVNSLAPHANATSSPFSHPPYAEMIYTAITALKERDGSSKRAIAKYIERVYSGLPPTHPALLTHHLKRLKNSGLLVMVKKSYMLPRSENADTAAASAAPPTQPSHAAAGGSPSPNPASSAVGLKRGRGRPPKPKPNGVPAAGGAQPNGLPPQVNGQAFVQPISSAPPAAAAAAAAANLPNSVPVGFAPDPASVGLKRRPGRPRKVLVVGQGVQVAPVAVAAKQGRGRGRPPKSGPKRKPKSVGGLKKRPGRPPKNSHLANPVAVPYAAVPAGTAVVPVINVPRPRGRPRKNAPGPVATALQPAAAGGGPVHARRPGRPPKLGGLVTTKPKRSGRPAGRPRKNAIVPSQLPAEAYGELKGKLEYFQSKVKEAVGALKPHLAGAALSAVVAIQELEGIASMDINAPLTLEAPPQSQPDPPQQPLPLPQLQAAQSQLPQTELQPPPFQS</sequence>
<dbReference type="GO" id="GO:0045910">
    <property type="term" value="P:negative regulation of DNA recombination"/>
    <property type="evidence" value="ECO:0007669"/>
    <property type="project" value="TreeGrafter"/>
</dbReference>
<feature type="region of interest" description="Disordered" evidence="4">
    <location>
        <begin position="272"/>
        <end position="313"/>
    </location>
</feature>
<feature type="region of interest" description="Disordered" evidence="4">
    <location>
        <begin position="1"/>
        <end position="73"/>
    </location>
</feature>
<dbReference type="GO" id="GO:0031492">
    <property type="term" value="F:nucleosomal DNA binding"/>
    <property type="evidence" value="ECO:0007669"/>
    <property type="project" value="TreeGrafter"/>
</dbReference>
<evidence type="ECO:0000259" key="5">
    <source>
        <dbReference type="PROSITE" id="PS51504"/>
    </source>
</evidence>
<dbReference type="PANTHER" id="PTHR11467:SF29">
    <property type="entry name" value="OS03G0711600 PROTEIN"/>
    <property type="match status" value="1"/>
</dbReference>
<keyword evidence="2" id="KW-0238">DNA-binding</keyword>
<gene>
    <name evidence="6" type="ORF">Tsubulata_032572</name>
</gene>
<evidence type="ECO:0000256" key="1">
    <source>
        <dbReference type="ARBA" id="ARBA00004123"/>
    </source>
</evidence>
<proteinExistence type="predicted"/>
<dbReference type="InterPro" id="IPR036390">
    <property type="entry name" value="WH_DNA-bd_sf"/>
</dbReference>
<keyword evidence="7" id="KW-1185">Reference proteome</keyword>
<dbReference type="EMBL" id="JAKUCV010004584">
    <property type="protein sequence ID" value="KAJ4834918.1"/>
    <property type="molecule type" value="Genomic_DNA"/>
</dbReference>
<dbReference type="Proteomes" id="UP001141552">
    <property type="component" value="Unassembled WGS sequence"/>
</dbReference>
<evidence type="ECO:0000313" key="7">
    <source>
        <dbReference type="Proteomes" id="UP001141552"/>
    </source>
</evidence>
<accession>A0A9Q0FNQ5</accession>
<evidence type="ECO:0000256" key="2">
    <source>
        <dbReference type="ARBA" id="ARBA00023125"/>
    </source>
</evidence>
<dbReference type="AlphaFoldDB" id="A0A9Q0FNQ5"/>
<comment type="subcellular location">
    <subcellularLocation>
        <location evidence="1">Nucleus</location>
    </subcellularLocation>
</comment>
<dbReference type="Pfam" id="PF00538">
    <property type="entry name" value="Linker_histone"/>
    <property type="match status" value="1"/>
</dbReference>
<dbReference type="SMART" id="SM00526">
    <property type="entry name" value="H15"/>
    <property type="match status" value="1"/>
</dbReference>
<reference evidence="6" key="1">
    <citation type="submission" date="2022-02" db="EMBL/GenBank/DDBJ databases">
        <authorList>
            <person name="Henning P.M."/>
            <person name="McCubbin A.G."/>
            <person name="Shore J.S."/>
        </authorList>
    </citation>
    <scope>NUCLEOTIDE SEQUENCE</scope>
    <source>
        <strain evidence="6">F60SS</strain>
        <tissue evidence="6">Leaves</tissue>
    </source>
</reference>
<dbReference type="PROSITE" id="PS51504">
    <property type="entry name" value="H15"/>
    <property type="match status" value="1"/>
</dbReference>
<dbReference type="GO" id="GO:0030261">
    <property type="term" value="P:chromosome condensation"/>
    <property type="evidence" value="ECO:0007669"/>
    <property type="project" value="TreeGrafter"/>
</dbReference>
<feature type="region of interest" description="Disordered" evidence="4">
    <location>
        <begin position="334"/>
        <end position="401"/>
    </location>
</feature>
<dbReference type="OrthoDB" id="1110759at2759"/>
<evidence type="ECO:0000313" key="6">
    <source>
        <dbReference type="EMBL" id="KAJ4834918.1"/>
    </source>
</evidence>
<keyword evidence="3" id="KW-0539">Nucleus</keyword>
<protein>
    <recommendedName>
        <fullName evidence="5">H15 domain-containing protein</fullName>
    </recommendedName>
</protein>
<feature type="compositionally biased region" description="Basic residues" evidence="4">
    <location>
        <begin position="382"/>
        <end position="395"/>
    </location>
</feature>
<dbReference type="PANTHER" id="PTHR11467">
    <property type="entry name" value="HISTONE H1"/>
    <property type="match status" value="1"/>
</dbReference>
<feature type="compositionally biased region" description="Low complexity" evidence="4">
    <location>
        <begin position="479"/>
        <end position="490"/>
    </location>
</feature>
<dbReference type="GO" id="GO:0006334">
    <property type="term" value="P:nucleosome assembly"/>
    <property type="evidence" value="ECO:0007669"/>
    <property type="project" value="InterPro"/>
</dbReference>
<feature type="compositionally biased region" description="Basic residues" evidence="4">
    <location>
        <begin position="278"/>
        <end position="305"/>
    </location>
</feature>
<evidence type="ECO:0000256" key="3">
    <source>
        <dbReference type="ARBA" id="ARBA00023242"/>
    </source>
</evidence>
<feature type="domain" description="H15" evidence="5">
    <location>
        <begin position="71"/>
        <end position="140"/>
    </location>
</feature>
<reference evidence="6" key="2">
    <citation type="journal article" date="2023" name="Plants (Basel)">
        <title>Annotation of the Turnera subulata (Passifloraceae) Draft Genome Reveals the S-Locus Evolved after the Divergence of Turneroideae from Passifloroideae in a Stepwise Manner.</title>
        <authorList>
            <person name="Henning P.M."/>
            <person name="Roalson E.H."/>
            <person name="Mir W."/>
            <person name="McCubbin A.G."/>
            <person name="Shore J.S."/>
        </authorList>
    </citation>
    <scope>NUCLEOTIDE SEQUENCE</scope>
    <source>
        <strain evidence="6">F60SS</strain>
    </source>
</reference>
<dbReference type="GO" id="GO:0003690">
    <property type="term" value="F:double-stranded DNA binding"/>
    <property type="evidence" value="ECO:0007669"/>
    <property type="project" value="TreeGrafter"/>
</dbReference>
<dbReference type="SMART" id="SM00384">
    <property type="entry name" value="AT_hook"/>
    <property type="match status" value="7"/>
</dbReference>
<dbReference type="FunFam" id="1.10.10.10:FF:000637">
    <property type="entry name" value="Histone H1.2"/>
    <property type="match status" value="1"/>
</dbReference>
<feature type="compositionally biased region" description="Low complexity" evidence="4">
    <location>
        <begin position="145"/>
        <end position="174"/>
    </location>
</feature>
<dbReference type="InterPro" id="IPR036388">
    <property type="entry name" value="WH-like_DNA-bd_sf"/>
</dbReference>
<dbReference type="InterPro" id="IPR017956">
    <property type="entry name" value="AT_hook_DNA-bd_motif"/>
</dbReference>
<dbReference type="GO" id="GO:0005730">
    <property type="term" value="C:nucleolus"/>
    <property type="evidence" value="ECO:0007669"/>
    <property type="project" value="TreeGrafter"/>
</dbReference>
<dbReference type="PRINTS" id="PR00929">
    <property type="entry name" value="ATHOOK"/>
</dbReference>
<feature type="compositionally biased region" description="Low complexity" evidence="4">
    <location>
        <begin position="43"/>
        <end position="55"/>
    </location>
</feature>
<name>A0A9Q0FNQ5_9ROSI</name>
<dbReference type="GO" id="GO:0000786">
    <property type="term" value="C:nucleosome"/>
    <property type="evidence" value="ECO:0007669"/>
    <property type="project" value="InterPro"/>
</dbReference>
<dbReference type="SUPFAM" id="SSF46785">
    <property type="entry name" value="Winged helix' DNA-binding domain"/>
    <property type="match status" value="1"/>
</dbReference>